<comment type="caution">
    <text evidence="2">The sequence shown here is derived from an EMBL/GenBank/DDBJ whole genome shotgun (WGS) entry which is preliminary data.</text>
</comment>
<evidence type="ECO:0000313" key="2">
    <source>
        <dbReference type="EMBL" id="KAK0166242.1"/>
    </source>
</evidence>
<sequence length="354" mass="41136">MLNGGGGRDVAGRNASQVSIEMLEDLEVIPSLEKLGIRPKARANAERIEKLRRQYEKPTARFYAWLTWLVQVTEEGRKWQRWLRTHIVLIQTIVKILSGNFTITPEILEVLTAPRQDELAVASSRIRKKEEKDEIVPDGDEEKSSQLRGEINRTQDELLHSQSADKKNKSPEVVKEKPTSPSQPPPQTTVVINEKLKRAMDKPHKRMNKENLSEVPGTSEAFDEIPWPIGVPWVPEEFDKNKKPKHKQEESELAKQKASSLKNEKELTEVIKHMKHQAVIYRSLYKHWKDITYQAKKQVIEEKLPKMLTRAFHKPLTEEKIPYFYYLYNPPDVDTAIQREDNAIILENEKIEKK</sequence>
<feature type="region of interest" description="Disordered" evidence="1">
    <location>
        <begin position="124"/>
        <end position="190"/>
    </location>
</feature>
<proteinExistence type="predicted"/>
<name>A0AA39KLZ3_9HYME</name>
<evidence type="ECO:0000313" key="3">
    <source>
        <dbReference type="Proteomes" id="UP001168990"/>
    </source>
</evidence>
<dbReference type="Proteomes" id="UP001168990">
    <property type="component" value="Unassembled WGS sequence"/>
</dbReference>
<feature type="compositionally biased region" description="Basic and acidic residues" evidence="1">
    <location>
        <begin position="238"/>
        <end position="255"/>
    </location>
</feature>
<feature type="compositionally biased region" description="Basic and acidic residues" evidence="1">
    <location>
        <begin position="142"/>
        <end position="178"/>
    </location>
</feature>
<reference evidence="2" key="1">
    <citation type="journal article" date="2023" name="bioRxiv">
        <title>Scaffold-level genome assemblies of two parasitoid biocontrol wasps reveal the parthenogenesis mechanism and an associated novel virus.</title>
        <authorList>
            <person name="Inwood S."/>
            <person name="Skelly J."/>
            <person name="Guhlin J."/>
            <person name="Harrop T."/>
            <person name="Goldson S."/>
            <person name="Dearden P."/>
        </authorList>
    </citation>
    <scope>NUCLEOTIDE SEQUENCE</scope>
    <source>
        <strain evidence="2">Irish</strain>
        <tissue evidence="2">Whole body</tissue>
    </source>
</reference>
<accession>A0AA39KLZ3</accession>
<protein>
    <submittedName>
        <fullName evidence="2">Uncharacterized protein</fullName>
    </submittedName>
</protein>
<dbReference type="AlphaFoldDB" id="A0AA39KLZ3"/>
<feature type="region of interest" description="Disordered" evidence="1">
    <location>
        <begin position="238"/>
        <end position="260"/>
    </location>
</feature>
<dbReference type="EMBL" id="JAQQBS010001422">
    <property type="protein sequence ID" value="KAK0166242.1"/>
    <property type="molecule type" value="Genomic_DNA"/>
</dbReference>
<gene>
    <name evidence="2" type="ORF">PV328_004681</name>
</gene>
<keyword evidence="3" id="KW-1185">Reference proteome</keyword>
<organism evidence="2 3">
    <name type="scientific">Microctonus aethiopoides</name>
    <dbReference type="NCBI Taxonomy" id="144406"/>
    <lineage>
        <taxon>Eukaryota</taxon>
        <taxon>Metazoa</taxon>
        <taxon>Ecdysozoa</taxon>
        <taxon>Arthropoda</taxon>
        <taxon>Hexapoda</taxon>
        <taxon>Insecta</taxon>
        <taxon>Pterygota</taxon>
        <taxon>Neoptera</taxon>
        <taxon>Endopterygota</taxon>
        <taxon>Hymenoptera</taxon>
        <taxon>Apocrita</taxon>
        <taxon>Ichneumonoidea</taxon>
        <taxon>Braconidae</taxon>
        <taxon>Euphorinae</taxon>
        <taxon>Microctonus</taxon>
    </lineage>
</organism>
<reference evidence="2" key="2">
    <citation type="submission" date="2023-03" db="EMBL/GenBank/DDBJ databases">
        <authorList>
            <person name="Inwood S.N."/>
            <person name="Skelly J.G."/>
            <person name="Guhlin J."/>
            <person name="Harrop T.W.R."/>
            <person name="Goldson S.G."/>
            <person name="Dearden P.K."/>
        </authorList>
    </citation>
    <scope>NUCLEOTIDE SEQUENCE</scope>
    <source>
        <strain evidence="2">Irish</strain>
        <tissue evidence="2">Whole body</tissue>
    </source>
</reference>
<evidence type="ECO:0000256" key="1">
    <source>
        <dbReference type="SAM" id="MobiDB-lite"/>
    </source>
</evidence>